<evidence type="ECO:0000256" key="10">
    <source>
        <dbReference type="ARBA" id="ARBA00032441"/>
    </source>
</evidence>
<evidence type="ECO:0000313" key="12">
    <source>
        <dbReference type="Proteomes" id="UP000500791"/>
    </source>
</evidence>
<evidence type="ECO:0000256" key="1">
    <source>
        <dbReference type="ARBA" id="ARBA00004496"/>
    </source>
</evidence>
<sequence length="156" mass="17067">MSDDPHSFRFHLPDPAATDMFARRVATLLGPADCILLAGPIGAGKTHFARAAIRALTHDAQEVPSPTYTLMQGYDAGDRTIWHMDLYRLGEPEELMELGLDTALEDAITLIEWPERLGSLTPARHMAITLAQSGEGREAVVQLVGGDWKRMSEGLS</sequence>
<evidence type="ECO:0000256" key="9">
    <source>
        <dbReference type="ARBA" id="ARBA00022842"/>
    </source>
</evidence>
<keyword evidence="12" id="KW-1185">Reference proteome</keyword>
<dbReference type="GO" id="GO:0002949">
    <property type="term" value="P:tRNA threonylcarbamoyladenosine modification"/>
    <property type="evidence" value="ECO:0007669"/>
    <property type="project" value="InterPro"/>
</dbReference>
<dbReference type="GO" id="GO:0005737">
    <property type="term" value="C:cytoplasm"/>
    <property type="evidence" value="ECO:0007669"/>
    <property type="project" value="UniProtKB-SubCell"/>
</dbReference>
<dbReference type="EMBL" id="CP049811">
    <property type="protein sequence ID" value="QIK41910.1"/>
    <property type="molecule type" value="Genomic_DNA"/>
</dbReference>
<evidence type="ECO:0000256" key="4">
    <source>
        <dbReference type="ARBA" id="ARBA00022490"/>
    </source>
</evidence>
<dbReference type="Proteomes" id="UP000500791">
    <property type="component" value="Chromosome"/>
</dbReference>
<keyword evidence="11" id="KW-0808">Transferase</keyword>
<dbReference type="InterPro" id="IPR003442">
    <property type="entry name" value="T6A_TsaE"/>
</dbReference>
<dbReference type="Pfam" id="PF02367">
    <property type="entry name" value="TsaE"/>
    <property type="match status" value="1"/>
</dbReference>
<gene>
    <name evidence="11" type="primary">tsaE</name>
    <name evidence="11" type="ORF">G8E03_14765</name>
</gene>
<evidence type="ECO:0000256" key="2">
    <source>
        <dbReference type="ARBA" id="ARBA00007599"/>
    </source>
</evidence>
<dbReference type="GO" id="GO:0016740">
    <property type="term" value="F:transferase activity"/>
    <property type="evidence" value="ECO:0007669"/>
    <property type="project" value="UniProtKB-KW"/>
</dbReference>
<evidence type="ECO:0000256" key="7">
    <source>
        <dbReference type="ARBA" id="ARBA00022741"/>
    </source>
</evidence>
<evidence type="ECO:0000256" key="6">
    <source>
        <dbReference type="ARBA" id="ARBA00022723"/>
    </source>
</evidence>
<keyword evidence="7" id="KW-0547">Nucleotide-binding</keyword>
<accession>A0A6G7VPR1</accession>
<dbReference type="NCBIfam" id="TIGR00150">
    <property type="entry name" value="T6A_YjeE"/>
    <property type="match status" value="1"/>
</dbReference>
<dbReference type="PANTHER" id="PTHR33540:SF2">
    <property type="entry name" value="TRNA THREONYLCARBAMOYLADENOSINE BIOSYNTHESIS PROTEIN TSAE"/>
    <property type="match status" value="1"/>
</dbReference>
<protein>
    <recommendedName>
        <fullName evidence="3">tRNA threonylcarbamoyladenosine biosynthesis protein TsaE</fullName>
    </recommendedName>
    <alternativeName>
        <fullName evidence="10">t(6)A37 threonylcarbamoyladenosine biosynthesis protein TsaE</fullName>
    </alternativeName>
</protein>
<keyword evidence="4" id="KW-0963">Cytoplasm</keyword>
<keyword evidence="9" id="KW-0460">Magnesium</keyword>
<organism evidence="11 12">
    <name type="scientific">Pontivivens nitratireducens</name>
    <dbReference type="NCBI Taxonomy" id="2758038"/>
    <lineage>
        <taxon>Bacteria</taxon>
        <taxon>Pseudomonadati</taxon>
        <taxon>Pseudomonadota</taxon>
        <taxon>Alphaproteobacteria</taxon>
        <taxon>Rhodobacterales</taxon>
        <taxon>Paracoccaceae</taxon>
        <taxon>Pontivivens</taxon>
    </lineage>
</organism>
<dbReference type="Gene3D" id="3.40.50.300">
    <property type="entry name" value="P-loop containing nucleotide triphosphate hydrolases"/>
    <property type="match status" value="1"/>
</dbReference>
<dbReference type="PANTHER" id="PTHR33540">
    <property type="entry name" value="TRNA THREONYLCARBAMOYLADENOSINE BIOSYNTHESIS PROTEIN TSAE"/>
    <property type="match status" value="1"/>
</dbReference>
<evidence type="ECO:0000256" key="5">
    <source>
        <dbReference type="ARBA" id="ARBA00022694"/>
    </source>
</evidence>
<dbReference type="AlphaFoldDB" id="A0A6G7VPR1"/>
<dbReference type="KEGG" id="mon:G8E03_14765"/>
<reference evidence="11 12" key="1">
    <citation type="submission" date="2020-03" db="EMBL/GenBank/DDBJ databases">
        <title>Complete genome sequence of Monaibacterium sp. ALG8 with diverse plasmids.</title>
        <authorList>
            <person name="Sun C."/>
        </authorList>
    </citation>
    <scope>NUCLEOTIDE SEQUENCE [LARGE SCALE GENOMIC DNA]</scope>
    <source>
        <strain evidence="11 12">ALG8</strain>
    </source>
</reference>
<evidence type="ECO:0000256" key="8">
    <source>
        <dbReference type="ARBA" id="ARBA00022840"/>
    </source>
</evidence>
<keyword evidence="8" id="KW-0067">ATP-binding</keyword>
<dbReference type="GO" id="GO:0005524">
    <property type="term" value="F:ATP binding"/>
    <property type="evidence" value="ECO:0007669"/>
    <property type="project" value="UniProtKB-KW"/>
</dbReference>
<keyword evidence="5" id="KW-0819">tRNA processing</keyword>
<comment type="subcellular location">
    <subcellularLocation>
        <location evidence="1">Cytoplasm</location>
    </subcellularLocation>
</comment>
<name>A0A6G7VPR1_9RHOB</name>
<evidence type="ECO:0000313" key="11">
    <source>
        <dbReference type="EMBL" id="QIK41910.1"/>
    </source>
</evidence>
<proteinExistence type="inferred from homology"/>
<dbReference type="SUPFAM" id="SSF52540">
    <property type="entry name" value="P-loop containing nucleoside triphosphate hydrolases"/>
    <property type="match status" value="1"/>
</dbReference>
<comment type="similarity">
    <text evidence="2">Belongs to the TsaE family.</text>
</comment>
<dbReference type="GO" id="GO:0046872">
    <property type="term" value="F:metal ion binding"/>
    <property type="evidence" value="ECO:0007669"/>
    <property type="project" value="UniProtKB-KW"/>
</dbReference>
<dbReference type="RefSeq" id="WP_166193594.1">
    <property type="nucleotide sequence ID" value="NZ_CP049811.1"/>
</dbReference>
<dbReference type="InterPro" id="IPR027417">
    <property type="entry name" value="P-loop_NTPase"/>
</dbReference>
<keyword evidence="6" id="KW-0479">Metal-binding</keyword>
<evidence type="ECO:0000256" key="3">
    <source>
        <dbReference type="ARBA" id="ARBA00019010"/>
    </source>
</evidence>